<accession>A0A1H8CQI5</accession>
<gene>
    <name evidence="1" type="ORF">SAMN05444354_12749</name>
</gene>
<name>A0A1H8CQI5_STIAU</name>
<evidence type="ECO:0000313" key="2">
    <source>
        <dbReference type="Proteomes" id="UP000182719"/>
    </source>
</evidence>
<dbReference type="EMBL" id="FOAP01000027">
    <property type="protein sequence ID" value="SEM97511.1"/>
    <property type="molecule type" value="Genomic_DNA"/>
</dbReference>
<evidence type="ECO:0000313" key="1">
    <source>
        <dbReference type="EMBL" id="SEM97511.1"/>
    </source>
</evidence>
<proteinExistence type="predicted"/>
<reference evidence="2" key="1">
    <citation type="submission" date="2016-10" db="EMBL/GenBank/DDBJ databases">
        <authorList>
            <person name="Varghese N."/>
            <person name="Submissions S."/>
        </authorList>
    </citation>
    <scope>NUCLEOTIDE SEQUENCE [LARGE SCALE GENOMIC DNA]</scope>
    <source>
        <strain evidence="2">DSM 17044</strain>
    </source>
</reference>
<dbReference type="NCBIfam" id="TIGR02265">
    <property type="entry name" value="Mxa_TIGR02265"/>
    <property type="match status" value="1"/>
</dbReference>
<protein>
    <submittedName>
        <fullName evidence="1">Myxococcales-restricted protein, TIGR02265 family</fullName>
    </submittedName>
</protein>
<organism evidence="1 2">
    <name type="scientific">Stigmatella aurantiaca</name>
    <dbReference type="NCBI Taxonomy" id="41"/>
    <lineage>
        <taxon>Bacteria</taxon>
        <taxon>Pseudomonadati</taxon>
        <taxon>Myxococcota</taxon>
        <taxon>Myxococcia</taxon>
        <taxon>Myxococcales</taxon>
        <taxon>Cystobacterineae</taxon>
        <taxon>Archangiaceae</taxon>
        <taxon>Stigmatella</taxon>
    </lineage>
</organism>
<dbReference type="RefSeq" id="WP_075010665.1">
    <property type="nucleotide sequence ID" value="NZ_FOAP01000027.1"/>
</dbReference>
<dbReference type="Pfam" id="PF09536">
    <property type="entry name" value="DUF2378"/>
    <property type="match status" value="1"/>
</dbReference>
<keyword evidence="2" id="KW-1185">Reference proteome</keyword>
<dbReference type="AlphaFoldDB" id="A0A1H8CQI5"/>
<dbReference type="Proteomes" id="UP000182719">
    <property type="component" value="Unassembled WGS sequence"/>
</dbReference>
<sequence>MTQRSPSAASLSQAMETEYARRIALATPTDTARGLFFNGVLSAVITFGGEPALKQCHARLNDKRFERRFIDFSSYPVSDFLRLSLAASQILTSQLGSPETTQRRLGMQATRDFLSSMAGRTVLLLSGDSPKRLLDKIPNAYRSAVSYGERTVTMMGDKAARVAFSRDFMLPHYNEGVLSAVLESVNARNPRVLSRATGPMDSEYELAWD</sequence>
<dbReference type="OrthoDB" id="5523318at2"/>
<dbReference type="InterPro" id="IPR011751">
    <property type="entry name" value="Mxa_paralog_2265"/>
</dbReference>